<sequence>MAVSFLLLILHLRGVPRYEVSKLLSNHLLMELHVSLISILSKKLLSNLCMDNNYDYKNDIADIVKDPVFRYAWTMYSYERKIHSN</sequence>
<dbReference type="HOGENOM" id="CLU_2505140_0_0_2"/>
<evidence type="ECO:0000313" key="2">
    <source>
        <dbReference type="Proteomes" id="UP000007485"/>
    </source>
</evidence>
<dbReference type="AlphaFoldDB" id="F0QXU3"/>
<keyword evidence="2" id="KW-1185">Reference proteome</keyword>
<dbReference type="EMBL" id="CP002529">
    <property type="protein sequence ID" value="ADY01256.1"/>
    <property type="molecule type" value="Genomic_DNA"/>
</dbReference>
<name>F0QXU3_VULM7</name>
<evidence type="ECO:0000313" key="1">
    <source>
        <dbReference type="EMBL" id="ADY01256.1"/>
    </source>
</evidence>
<gene>
    <name evidence="1" type="ordered locus">VMUT_1049</name>
</gene>
<reference evidence="1 2" key="1">
    <citation type="journal article" date="2011" name="J. Bacteriol.">
        <title>Complete genome sequence of 'Vulcanisaeta moutnovskia' strain 768-28, a novel member of the hyperthermophilic crenarchaeal genus vulcanisaeta.</title>
        <authorList>
            <person name="Gumerov V.M."/>
            <person name="Mardanov A.V."/>
            <person name="Beletsky A.V."/>
            <person name="Prokofeva M.I."/>
            <person name="Bonch-Osmolovskaya E.A."/>
            <person name="Ravin N.V."/>
            <person name="Skryabin K.G."/>
        </authorList>
    </citation>
    <scope>NUCLEOTIDE SEQUENCE [LARGE SCALE GENOMIC DNA]</scope>
    <source>
        <strain evidence="1 2">768-28</strain>
    </source>
</reference>
<dbReference type="STRING" id="985053.VMUT_1049"/>
<dbReference type="Proteomes" id="UP000007485">
    <property type="component" value="Chromosome"/>
</dbReference>
<dbReference type="KEGG" id="vmo:VMUT_1049"/>
<accession>F0QXU3</accession>
<protein>
    <submittedName>
        <fullName evidence="1">Uncharacterized protein</fullName>
    </submittedName>
</protein>
<organism evidence="1 2">
    <name type="scientific">Vulcanisaeta moutnovskia (strain 768-28)</name>
    <dbReference type="NCBI Taxonomy" id="985053"/>
    <lineage>
        <taxon>Archaea</taxon>
        <taxon>Thermoproteota</taxon>
        <taxon>Thermoprotei</taxon>
        <taxon>Thermoproteales</taxon>
        <taxon>Thermoproteaceae</taxon>
        <taxon>Vulcanisaeta</taxon>
    </lineage>
</organism>
<proteinExistence type="predicted"/>